<feature type="compositionally biased region" description="Pro residues" evidence="1">
    <location>
        <begin position="65"/>
        <end position="76"/>
    </location>
</feature>
<evidence type="ECO:0000313" key="2">
    <source>
        <dbReference type="EMBL" id="KAK4314610.1"/>
    </source>
</evidence>
<gene>
    <name evidence="2" type="ORF">Pmani_014111</name>
</gene>
<dbReference type="Proteomes" id="UP001292094">
    <property type="component" value="Unassembled WGS sequence"/>
</dbReference>
<name>A0AAE1PTI0_9EUCA</name>
<evidence type="ECO:0000256" key="1">
    <source>
        <dbReference type="SAM" id="MobiDB-lite"/>
    </source>
</evidence>
<sequence>MIIEMPDGYRTPGPPLDLEPGQTTMSPHLGPPHPAPPHHPFIHVIAGAGTPPYMAGGGGHSPSGPVAPHPMPAPFPYSEPLPPYQTPMSKLPTWYLYSCLEKSVYNSHE</sequence>
<feature type="region of interest" description="Disordered" evidence="1">
    <location>
        <begin position="1"/>
        <end position="76"/>
    </location>
</feature>
<protein>
    <submittedName>
        <fullName evidence="2">Uncharacterized protein</fullName>
    </submittedName>
</protein>
<accession>A0AAE1PTI0</accession>
<reference evidence="2" key="1">
    <citation type="submission" date="2023-11" db="EMBL/GenBank/DDBJ databases">
        <title>Genome assemblies of two species of porcelain crab, Petrolisthes cinctipes and Petrolisthes manimaculis (Anomura: Porcellanidae).</title>
        <authorList>
            <person name="Angst P."/>
        </authorList>
    </citation>
    <scope>NUCLEOTIDE SEQUENCE</scope>
    <source>
        <strain evidence="2">PB745_02</strain>
        <tissue evidence="2">Gill</tissue>
    </source>
</reference>
<keyword evidence="3" id="KW-1185">Reference proteome</keyword>
<dbReference type="EMBL" id="JAWZYT010001205">
    <property type="protein sequence ID" value="KAK4314610.1"/>
    <property type="molecule type" value="Genomic_DNA"/>
</dbReference>
<comment type="caution">
    <text evidence="2">The sequence shown here is derived from an EMBL/GenBank/DDBJ whole genome shotgun (WGS) entry which is preliminary data.</text>
</comment>
<evidence type="ECO:0000313" key="3">
    <source>
        <dbReference type="Proteomes" id="UP001292094"/>
    </source>
</evidence>
<proteinExistence type="predicted"/>
<feature type="compositionally biased region" description="Pro residues" evidence="1">
    <location>
        <begin position="29"/>
        <end position="39"/>
    </location>
</feature>
<organism evidence="2 3">
    <name type="scientific">Petrolisthes manimaculis</name>
    <dbReference type="NCBI Taxonomy" id="1843537"/>
    <lineage>
        <taxon>Eukaryota</taxon>
        <taxon>Metazoa</taxon>
        <taxon>Ecdysozoa</taxon>
        <taxon>Arthropoda</taxon>
        <taxon>Crustacea</taxon>
        <taxon>Multicrustacea</taxon>
        <taxon>Malacostraca</taxon>
        <taxon>Eumalacostraca</taxon>
        <taxon>Eucarida</taxon>
        <taxon>Decapoda</taxon>
        <taxon>Pleocyemata</taxon>
        <taxon>Anomura</taxon>
        <taxon>Galatheoidea</taxon>
        <taxon>Porcellanidae</taxon>
        <taxon>Petrolisthes</taxon>
    </lineage>
</organism>
<dbReference type="AlphaFoldDB" id="A0AAE1PTI0"/>